<evidence type="ECO:0000313" key="2">
    <source>
        <dbReference type="Proteomes" id="UP001175227"/>
    </source>
</evidence>
<accession>A0AA39N6U5</accession>
<evidence type="ECO:0000313" key="1">
    <source>
        <dbReference type="EMBL" id="KAK0460366.1"/>
    </source>
</evidence>
<name>A0AA39N6U5_9AGAR</name>
<sequence>MATTICPTVQQFDHGGTEIQGGLGIRMWKEQVKVQRKGWIQSCRQGLDISYEQACAWTCTKTDSQAFSLLDGWSHAEYSDRSRFDERVEDPDSRYWDRVRMDKDGCIDEASLKVNVDLQ</sequence>
<dbReference type="Proteomes" id="UP001175227">
    <property type="component" value="Unassembled WGS sequence"/>
</dbReference>
<protein>
    <submittedName>
        <fullName evidence="1">Uncharacterized protein</fullName>
    </submittedName>
</protein>
<dbReference type="EMBL" id="JAUEPR010000173">
    <property type="protein sequence ID" value="KAK0460366.1"/>
    <property type="molecule type" value="Genomic_DNA"/>
</dbReference>
<dbReference type="AlphaFoldDB" id="A0AA39N6U5"/>
<comment type="caution">
    <text evidence="1">The sequence shown here is derived from an EMBL/GenBank/DDBJ whole genome shotgun (WGS) entry which is preliminary data.</text>
</comment>
<gene>
    <name evidence="1" type="ORF">IW261DRAFT_1428937</name>
</gene>
<organism evidence="1 2">
    <name type="scientific">Armillaria novae-zelandiae</name>
    <dbReference type="NCBI Taxonomy" id="153914"/>
    <lineage>
        <taxon>Eukaryota</taxon>
        <taxon>Fungi</taxon>
        <taxon>Dikarya</taxon>
        <taxon>Basidiomycota</taxon>
        <taxon>Agaricomycotina</taxon>
        <taxon>Agaricomycetes</taxon>
        <taxon>Agaricomycetidae</taxon>
        <taxon>Agaricales</taxon>
        <taxon>Marasmiineae</taxon>
        <taxon>Physalacriaceae</taxon>
        <taxon>Armillaria</taxon>
    </lineage>
</organism>
<reference evidence="1" key="1">
    <citation type="submission" date="2023-06" db="EMBL/GenBank/DDBJ databases">
        <authorList>
            <consortium name="Lawrence Berkeley National Laboratory"/>
            <person name="Ahrendt S."/>
            <person name="Sahu N."/>
            <person name="Indic B."/>
            <person name="Wong-Bajracharya J."/>
            <person name="Merenyi Z."/>
            <person name="Ke H.-M."/>
            <person name="Monk M."/>
            <person name="Kocsube S."/>
            <person name="Drula E."/>
            <person name="Lipzen A."/>
            <person name="Balint B."/>
            <person name="Henrissat B."/>
            <person name="Andreopoulos B."/>
            <person name="Martin F.M."/>
            <person name="Harder C.B."/>
            <person name="Rigling D."/>
            <person name="Ford K.L."/>
            <person name="Foster G.D."/>
            <person name="Pangilinan J."/>
            <person name="Papanicolaou A."/>
            <person name="Barry K."/>
            <person name="LaButti K."/>
            <person name="Viragh M."/>
            <person name="Koriabine M."/>
            <person name="Yan M."/>
            <person name="Riley R."/>
            <person name="Champramary S."/>
            <person name="Plett K.L."/>
            <person name="Tsai I.J."/>
            <person name="Slot J."/>
            <person name="Sipos G."/>
            <person name="Plett J."/>
            <person name="Nagy L.G."/>
            <person name="Grigoriev I.V."/>
        </authorList>
    </citation>
    <scope>NUCLEOTIDE SEQUENCE</scope>
    <source>
        <strain evidence="1">ICMP 16352</strain>
    </source>
</reference>
<proteinExistence type="predicted"/>
<keyword evidence="2" id="KW-1185">Reference proteome</keyword>